<feature type="transmembrane region" description="Helical" evidence="1">
    <location>
        <begin position="127"/>
        <end position="147"/>
    </location>
</feature>
<evidence type="ECO:0000313" key="2">
    <source>
        <dbReference type="EMBL" id="SQF71054.1"/>
    </source>
</evidence>
<sequence>MKSKELLKKRLINLASGELVAVLVFWMNFFLLKKWILTTKDFISISFSLFLLTFILIQGSIFWWILIKRISNPGFAEKYTGKIYKILKKLDFILLATGIFVILLNHGEFSILFISLGIWMFALIEWVNYYLLQLSYSLNPAVLWRYFRHRKLKKSKIAKEIEKIL</sequence>
<evidence type="ECO:0008006" key="4">
    <source>
        <dbReference type="Google" id="ProtNLM"/>
    </source>
</evidence>
<feature type="transmembrane region" description="Helical" evidence="1">
    <location>
        <begin position="43"/>
        <end position="66"/>
    </location>
</feature>
<keyword evidence="1" id="KW-1133">Transmembrane helix</keyword>
<dbReference type="RefSeq" id="WP_111675627.1">
    <property type="nucleotide sequence ID" value="NZ_LS483364.1"/>
</dbReference>
<dbReference type="AlphaFoldDB" id="A0A2X3XYN2"/>
<feature type="transmembrane region" description="Helical" evidence="1">
    <location>
        <begin position="92"/>
        <end position="121"/>
    </location>
</feature>
<feature type="transmembrane region" description="Helical" evidence="1">
    <location>
        <begin position="12"/>
        <end position="31"/>
    </location>
</feature>
<dbReference type="Proteomes" id="UP000248534">
    <property type="component" value="Chromosome 1"/>
</dbReference>
<evidence type="ECO:0000313" key="3">
    <source>
        <dbReference type="Proteomes" id="UP000248534"/>
    </source>
</evidence>
<dbReference type="EMBL" id="LS483364">
    <property type="protein sequence ID" value="SQF71054.1"/>
    <property type="molecule type" value="Genomic_DNA"/>
</dbReference>
<keyword evidence="1" id="KW-0472">Membrane</keyword>
<name>A0A2X3XYN2_STRSA</name>
<organism evidence="2 3">
    <name type="scientific">Streptococcus sanguinis</name>
    <dbReference type="NCBI Taxonomy" id="1305"/>
    <lineage>
        <taxon>Bacteria</taxon>
        <taxon>Bacillati</taxon>
        <taxon>Bacillota</taxon>
        <taxon>Bacilli</taxon>
        <taxon>Lactobacillales</taxon>
        <taxon>Streptococcaceae</taxon>
        <taxon>Streptococcus</taxon>
    </lineage>
</organism>
<evidence type="ECO:0000256" key="1">
    <source>
        <dbReference type="SAM" id="Phobius"/>
    </source>
</evidence>
<gene>
    <name evidence="2" type="ORF">NCTC11086_00925</name>
</gene>
<keyword evidence="1" id="KW-0812">Transmembrane</keyword>
<proteinExistence type="predicted"/>
<protein>
    <recommendedName>
        <fullName evidence="4">General stress protein</fullName>
    </recommendedName>
</protein>
<reference evidence="2 3" key="1">
    <citation type="submission" date="2018-06" db="EMBL/GenBank/DDBJ databases">
        <authorList>
            <consortium name="Pathogen Informatics"/>
            <person name="Doyle S."/>
        </authorList>
    </citation>
    <scope>NUCLEOTIDE SEQUENCE [LARGE SCALE GENOMIC DNA]</scope>
    <source>
        <strain evidence="2 3">NCTC11086</strain>
    </source>
</reference>
<accession>A0A2X3XYN2</accession>